<keyword evidence="1" id="KW-0812">Transmembrane</keyword>
<dbReference type="EMBL" id="MOEC01000005">
    <property type="protein sequence ID" value="OIS94207.1"/>
    <property type="molecule type" value="Genomic_DNA"/>
</dbReference>
<evidence type="ECO:0000313" key="2">
    <source>
        <dbReference type="EMBL" id="OIS94207.1"/>
    </source>
</evidence>
<keyword evidence="1" id="KW-0472">Membrane</keyword>
<protein>
    <submittedName>
        <fullName evidence="2">Uncharacterized protein</fullName>
    </submittedName>
</protein>
<proteinExistence type="predicted"/>
<sequence>MTLRTVYPMQLVMSDGNLVVRITTSQTIEHYTRNLIVIVVLLAVSAVLFPFVNNGRGFVIALAVCLPIMTCMLFAFQYLDTPYRNAKRLQKYIDK</sequence>
<evidence type="ECO:0000313" key="3">
    <source>
        <dbReference type="Proteomes" id="UP000182985"/>
    </source>
</evidence>
<feature type="transmembrane region" description="Helical" evidence="1">
    <location>
        <begin position="35"/>
        <end position="52"/>
    </location>
</feature>
<evidence type="ECO:0000256" key="1">
    <source>
        <dbReference type="SAM" id="Phobius"/>
    </source>
</evidence>
<gene>
    <name evidence="2" type="ORF">BLA27_06715</name>
</gene>
<feature type="transmembrane region" description="Helical" evidence="1">
    <location>
        <begin position="58"/>
        <end position="79"/>
    </location>
</feature>
<accession>A0A1J6I111</accession>
<keyword evidence="1" id="KW-1133">Transmembrane helix</keyword>
<dbReference type="Proteomes" id="UP000182985">
    <property type="component" value="Unassembled WGS sequence"/>
</dbReference>
<keyword evidence="3" id="KW-1185">Reference proteome</keyword>
<name>A0A1J6I111_9HYPH</name>
<comment type="caution">
    <text evidence="2">The sequence shown here is derived from an EMBL/GenBank/DDBJ whole genome shotgun (WGS) entry which is preliminary data.</text>
</comment>
<organism evidence="2 3">
    <name type="scientific">Brucella cytisi</name>
    <dbReference type="NCBI Taxonomy" id="407152"/>
    <lineage>
        <taxon>Bacteria</taxon>
        <taxon>Pseudomonadati</taxon>
        <taxon>Pseudomonadota</taxon>
        <taxon>Alphaproteobacteria</taxon>
        <taxon>Hyphomicrobiales</taxon>
        <taxon>Brucellaceae</taxon>
        <taxon>Brucella/Ochrobactrum group</taxon>
        <taxon>Brucella</taxon>
    </lineage>
</organism>
<dbReference type="AlphaFoldDB" id="A0A1J6I111"/>
<reference evidence="2 3" key="1">
    <citation type="submission" date="2016-10" db="EMBL/GenBank/DDBJ databases">
        <title>The Draft Genome Sequence of the Potato Rhizosphere Bacteria Ochrobactrum sp. IPA7.2.</title>
        <authorList>
            <person name="Gogoleva N.E."/>
            <person name="Khlopko Y.A."/>
            <person name="Burygin G.L."/>
            <person name="Plotnikov A.O."/>
        </authorList>
    </citation>
    <scope>NUCLEOTIDE SEQUENCE [LARGE SCALE GENOMIC DNA]</scope>
    <source>
        <strain evidence="2 3">IPA7.2</strain>
    </source>
</reference>